<dbReference type="AlphaFoldDB" id="A0A699ZG36"/>
<reference evidence="2 3" key="1">
    <citation type="submission" date="2020-02" db="EMBL/GenBank/DDBJ databases">
        <title>Draft genome sequence of Haematococcus lacustris strain NIES-144.</title>
        <authorList>
            <person name="Morimoto D."/>
            <person name="Nakagawa S."/>
            <person name="Yoshida T."/>
            <person name="Sawayama S."/>
        </authorList>
    </citation>
    <scope>NUCLEOTIDE SEQUENCE [LARGE SCALE GENOMIC DNA]</scope>
    <source>
        <strain evidence="2 3">NIES-144</strain>
    </source>
</reference>
<name>A0A699ZG36_HAELA</name>
<feature type="non-terminal residue" evidence="2">
    <location>
        <position position="111"/>
    </location>
</feature>
<gene>
    <name evidence="2" type="ORF">HaLaN_18858</name>
</gene>
<evidence type="ECO:0000313" key="2">
    <source>
        <dbReference type="EMBL" id="GFH21533.1"/>
    </source>
</evidence>
<keyword evidence="3" id="KW-1185">Reference proteome</keyword>
<feature type="region of interest" description="Disordered" evidence="1">
    <location>
        <begin position="57"/>
        <end position="78"/>
    </location>
</feature>
<evidence type="ECO:0000313" key="3">
    <source>
        <dbReference type="Proteomes" id="UP000485058"/>
    </source>
</evidence>
<protein>
    <submittedName>
        <fullName evidence="2">Uncharacterized protein</fullName>
    </submittedName>
</protein>
<comment type="caution">
    <text evidence="2">The sequence shown here is derived from an EMBL/GenBank/DDBJ whole genome shotgun (WGS) entry which is preliminary data.</text>
</comment>
<dbReference type="EMBL" id="BLLF01001848">
    <property type="protein sequence ID" value="GFH21533.1"/>
    <property type="molecule type" value="Genomic_DNA"/>
</dbReference>
<feature type="region of interest" description="Disordered" evidence="1">
    <location>
        <begin position="12"/>
        <end position="34"/>
    </location>
</feature>
<dbReference type="Proteomes" id="UP000485058">
    <property type="component" value="Unassembled WGS sequence"/>
</dbReference>
<accession>A0A699ZG36</accession>
<organism evidence="2 3">
    <name type="scientific">Haematococcus lacustris</name>
    <name type="common">Green alga</name>
    <name type="synonym">Haematococcus pluvialis</name>
    <dbReference type="NCBI Taxonomy" id="44745"/>
    <lineage>
        <taxon>Eukaryota</taxon>
        <taxon>Viridiplantae</taxon>
        <taxon>Chlorophyta</taxon>
        <taxon>core chlorophytes</taxon>
        <taxon>Chlorophyceae</taxon>
        <taxon>CS clade</taxon>
        <taxon>Chlamydomonadales</taxon>
        <taxon>Haematococcaceae</taxon>
        <taxon>Haematococcus</taxon>
    </lineage>
</organism>
<feature type="non-terminal residue" evidence="2">
    <location>
        <position position="1"/>
    </location>
</feature>
<evidence type="ECO:0000256" key="1">
    <source>
        <dbReference type="SAM" id="MobiDB-lite"/>
    </source>
</evidence>
<sequence>VPCPALPLGDYSDAYGSGDEFEDDLTPSLRSSFTGKRERFQGDISTWGHQRVKGFYGRANSESDHTMSSGLSPRDTRPRLKEFDAEAATKVGRVLPSPPPLSFNLFQHVRT</sequence>
<proteinExistence type="predicted"/>